<keyword evidence="4" id="KW-0717">Septation</keyword>
<dbReference type="InterPro" id="IPR003008">
    <property type="entry name" value="Tubulin_FtsZ_GTPase"/>
</dbReference>
<evidence type="ECO:0000313" key="8">
    <source>
        <dbReference type="Proteomes" id="UP001220010"/>
    </source>
</evidence>
<proteinExistence type="inferred from homology"/>
<evidence type="ECO:0000256" key="1">
    <source>
        <dbReference type="ARBA" id="ARBA00009690"/>
    </source>
</evidence>
<comment type="similarity">
    <text evidence="1">Belongs to the FtsZ family.</text>
</comment>
<dbReference type="PRINTS" id="PR00423">
    <property type="entry name" value="CELLDVISFTSZ"/>
</dbReference>
<protein>
    <submittedName>
        <fullName evidence="7">Cell division protein FtsZ</fullName>
    </submittedName>
</protein>
<dbReference type="InterPro" id="IPR036525">
    <property type="entry name" value="Tubulin/FtsZ_GTPase_sf"/>
</dbReference>
<keyword evidence="8" id="KW-1185">Reference proteome</keyword>
<feature type="domain" description="Tubulin/FtsZ 2-layer sandwich" evidence="6">
    <location>
        <begin position="222"/>
        <end position="339"/>
    </location>
</feature>
<evidence type="ECO:0000256" key="2">
    <source>
        <dbReference type="ARBA" id="ARBA00022741"/>
    </source>
</evidence>
<organism evidence="7 8">
    <name type="scientific">Candidatus Methanocrinis natronophilus</name>
    <dbReference type="NCBI Taxonomy" id="3033396"/>
    <lineage>
        <taxon>Archaea</taxon>
        <taxon>Methanobacteriati</taxon>
        <taxon>Methanobacteriota</taxon>
        <taxon>Stenosarchaea group</taxon>
        <taxon>Methanomicrobia</taxon>
        <taxon>Methanotrichales</taxon>
        <taxon>Methanotrichaceae</taxon>
        <taxon>Methanocrinis</taxon>
    </lineage>
</organism>
<dbReference type="SUPFAM" id="SSF52490">
    <property type="entry name" value="Tubulin nucleotide-binding domain-like"/>
    <property type="match status" value="1"/>
</dbReference>
<dbReference type="EMBL" id="JARFPK010000026">
    <property type="protein sequence ID" value="MDF0591086.1"/>
    <property type="molecule type" value="Genomic_DNA"/>
</dbReference>
<dbReference type="SUPFAM" id="SSF55307">
    <property type="entry name" value="Tubulin C-terminal domain-like"/>
    <property type="match status" value="1"/>
</dbReference>
<keyword evidence="4" id="KW-0131">Cell cycle</keyword>
<dbReference type="InterPro" id="IPR024757">
    <property type="entry name" value="FtsZ_C"/>
</dbReference>
<evidence type="ECO:0000259" key="5">
    <source>
        <dbReference type="SMART" id="SM00864"/>
    </source>
</evidence>
<name>A0ABT5X8T4_9EURY</name>
<keyword evidence="2" id="KW-0547">Nucleotide-binding</keyword>
<feature type="domain" description="Tubulin/FtsZ GTPase" evidence="5">
    <location>
        <begin position="27"/>
        <end position="220"/>
    </location>
</feature>
<sequence>MELISKRGNRSEEMSYSYDGDEFGDPKILVVGCGYEGCRMVTRLAYMGPSGAKTLCLDTDRIRLGGMKADGKILMEGGIAGAVDAGGDPGAGRNGVEGSRGSLREALRGCDLVFVAAGLGDAAAGGAAAAICETARDLGATTVAIFALPPGSYGGDGMRLPIGSQDIEGLAKSADTLILLDPGKVLEMEPDLSADQALSVIDQLAAEIVKGIAETVTETSLINLDYADLKTVVSRGGLSAVLVGESDSKEGPEEIVGSALTAPLADLDTRGATGCLLHITGGCDLTLRKAASIASVLTGLMGPGGNVIWGARVKEGFEGKIRILAIMTGVGIPNALSQQKISQGR</sequence>
<dbReference type="Pfam" id="PF12327">
    <property type="entry name" value="FtsZ_C"/>
    <property type="match status" value="1"/>
</dbReference>
<evidence type="ECO:0000313" key="7">
    <source>
        <dbReference type="EMBL" id="MDF0591086.1"/>
    </source>
</evidence>
<dbReference type="InterPro" id="IPR000158">
    <property type="entry name" value="Cell_div_FtsZ"/>
</dbReference>
<dbReference type="InterPro" id="IPR045061">
    <property type="entry name" value="FtsZ/CetZ"/>
</dbReference>
<dbReference type="GO" id="GO:0051301">
    <property type="term" value="P:cell division"/>
    <property type="evidence" value="ECO:0007669"/>
    <property type="project" value="UniProtKB-KW"/>
</dbReference>
<comment type="caution">
    <text evidence="7">The sequence shown here is derived from an EMBL/GenBank/DDBJ whole genome shotgun (WGS) entry which is preliminary data.</text>
</comment>
<evidence type="ECO:0000256" key="4">
    <source>
        <dbReference type="ARBA" id="ARBA00023210"/>
    </source>
</evidence>
<dbReference type="Pfam" id="PF00091">
    <property type="entry name" value="Tubulin"/>
    <property type="match status" value="1"/>
</dbReference>
<evidence type="ECO:0000259" key="6">
    <source>
        <dbReference type="SMART" id="SM00865"/>
    </source>
</evidence>
<keyword evidence="3" id="KW-0342">GTP-binding</keyword>
<dbReference type="SMART" id="SM00864">
    <property type="entry name" value="Tubulin"/>
    <property type="match status" value="1"/>
</dbReference>
<dbReference type="InterPro" id="IPR008280">
    <property type="entry name" value="Tub_FtsZ_C"/>
</dbReference>
<dbReference type="InterPro" id="IPR018316">
    <property type="entry name" value="Tubulin/FtsZ_2-layer-sand-dom"/>
</dbReference>
<dbReference type="PANTHER" id="PTHR30314:SF9">
    <property type="entry name" value="CELL DIVISION PROTEIN FTSZ 2"/>
    <property type="match status" value="1"/>
</dbReference>
<dbReference type="CDD" id="cd02201">
    <property type="entry name" value="FtsZ_type1"/>
    <property type="match status" value="1"/>
</dbReference>
<dbReference type="SMART" id="SM00865">
    <property type="entry name" value="Tubulin_C"/>
    <property type="match status" value="1"/>
</dbReference>
<gene>
    <name evidence="7" type="ORF">P0O15_07880</name>
</gene>
<accession>A0ABT5X8T4</accession>
<evidence type="ECO:0000256" key="3">
    <source>
        <dbReference type="ARBA" id="ARBA00023134"/>
    </source>
</evidence>
<dbReference type="Proteomes" id="UP001220010">
    <property type="component" value="Unassembled WGS sequence"/>
</dbReference>
<keyword evidence="7" id="KW-0132">Cell division</keyword>
<dbReference type="PANTHER" id="PTHR30314">
    <property type="entry name" value="CELL DIVISION PROTEIN FTSZ-RELATED"/>
    <property type="match status" value="1"/>
</dbReference>
<reference evidence="7 8" key="1">
    <citation type="submission" date="2023-03" db="EMBL/GenBank/DDBJ databases">
        <title>WGS of Methanotrichaceae archaeon Mx.</title>
        <authorList>
            <person name="Sorokin D.Y."/>
            <person name="Merkel A.Y."/>
        </authorList>
    </citation>
    <scope>NUCLEOTIDE SEQUENCE [LARGE SCALE GENOMIC DNA]</scope>
    <source>
        <strain evidence="7 8">Mx</strain>
    </source>
</reference>
<dbReference type="Gene3D" id="3.40.50.1440">
    <property type="entry name" value="Tubulin/FtsZ, GTPase domain"/>
    <property type="match status" value="1"/>
</dbReference>